<keyword evidence="3" id="KW-0812">Transmembrane</keyword>
<dbReference type="SMART" id="SM00409">
    <property type="entry name" value="IG"/>
    <property type="match status" value="2"/>
</dbReference>
<dbReference type="SUPFAM" id="SSF48726">
    <property type="entry name" value="Immunoglobulin"/>
    <property type="match status" value="1"/>
</dbReference>
<evidence type="ECO:0000259" key="4">
    <source>
        <dbReference type="PROSITE" id="PS50835"/>
    </source>
</evidence>
<dbReference type="InterPro" id="IPR036179">
    <property type="entry name" value="Ig-like_dom_sf"/>
</dbReference>
<dbReference type="InterPro" id="IPR007110">
    <property type="entry name" value="Ig-like_dom"/>
</dbReference>
<dbReference type="STRING" id="240159.A0A4U5VWZ6"/>
<proteinExistence type="predicted"/>
<feature type="domain" description="Ig-like" evidence="4">
    <location>
        <begin position="98"/>
        <end position="205"/>
    </location>
</feature>
<keyword evidence="2" id="KW-1015">Disulfide bond</keyword>
<sequence>MDVTALCIRLYEQLSSFVFTVMDVLVLLVARVDHSCFAHKADAAFPRISPDRLQFFEYESVTVSCEEFSSLTEWRVMTKVNKTISPSCDSSPSCTIEPTFERHSGEYWCEDAEGQTSGVLNISVTAGSVILDFPARPVIEGSDVILHCRKEESQSKHIADFYKDDSHLMTSYENNIIIQNVSKSDEGLYKCRISGAGESPESRLTVLTQSKSAYEEPPSHSVSSNLFSLLWIFGLVALLLWIMGQLHDSKHRVCIFKSEQLTVKPPDLSVPTSETGYKKTVINYVVNKQHDAQHIDLSLCKWTV</sequence>
<dbReference type="PROSITE" id="PS50835">
    <property type="entry name" value="IG_LIKE"/>
    <property type="match status" value="1"/>
</dbReference>
<dbReference type="Gene3D" id="2.60.40.10">
    <property type="entry name" value="Immunoglobulins"/>
    <property type="match status" value="2"/>
</dbReference>
<dbReference type="AlphaFoldDB" id="A0A4U5VWZ6"/>
<dbReference type="InterPro" id="IPR013783">
    <property type="entry name" value="Ig-like_fold"/>
</dbReference>
<organism evidence="5 6">
    <name type="scientific">Collichthys lucidus</name>
    <name type="common">Big head croaker</name>
    <name type="synonym">Sciaena lucida</name>
    <dbReference type="NCBI Taxonomy" id="240159"/>
    <lineage>
        <taxon>Eukaryota</taxon>
        <taxon>Metazoa</taxon>
        <taxon>Chordata</taxon>
        <taxon>Craniata</taxon>
        <taxon>Vertebrata</taxon>
        <taxon>Euteleostomi</taxon>
        <taxon>Actinopterygii</taxon>
        <taxon>Neopterygii</taxon>
        <taxon>Teleostei</taxon>
        <taxon>Neoteleostei</taxon>
        <taxon>Acanthomorphata</taxon>
        <taxon>Eupercaria</taxon>
        <taxon>Sciaenidae</taxon>
        <taxon>Collichthys</taxon>
    </lineage>
</organism>
<dbReference type="GO" id="GO:0006955">
    <property type="term" value="P:immune response"/>
    <property type="evidence" value="ECO:0007669"/>
    <property type="project" value="TreeGrafter"/>
</dbReference>
<evidence type="ECO:0000256" key="2">
    <source>
        <dbReference type="ARBA" id="ARBA00023157"/>
    </source>
</evidence>
<gene>
    <name evidence="5" type="ORF">D9C73_026646</name>
</gene>
<keyword evidence="3" id="KW-0472">Membrane</keyword>
<name>A0A4U5VWZ6_COLLU</name>
<dbReference type="InterPro" id="IPR050488">
    <property type="entry name" value="Ig_Fc_receptor"/>
</dbReference>
<protein>
    <submittedName>
        <fullName evidence="5">Fc receptor-like protein 5</fullName>
    </submittedName>
</protein>
<evidence type="ECO:0000256" key="3">
    <source>
        <dbReference type="SAM" id="Phobius"/>
    </source>
</evidence>
<dbReference type="GO" id="GO:0007166">
    <property type="term" value="P:cell surface receptor signaling pathway"/>
    <property type="evidence" value="ECO:0007669"/>
    <property type="project" value="TreeGrafter"/>
</dbReference>
<keyword evidence="5" id="KW-0675">Receptor</keyword>
<evidence type="ECO:0000313" key="5">
    <source>
        <dbReference type="EMBL" id="TKS93366.1"/>
    </source>
</evidence>
<dbReference type="PANTHER" id="PTHR11481">
    <property type="entry name" value="IMMUNOGLOBULIN FC RECEPTOR"/>
    <property type="match status" value="1"/>
</dbReference>
<feature type="transmembrane region" description="Helical" evidence="3">
    <location>
        <begin position="226"/>
        <end position="243"/>
    </location>
</feature>
<dbReference type="GO" id="GO:0004888">
    <property type="term" value="F:transmembrane signaling receptor activity"/>
    <property type="evidence" value="ECO:0007669"/>
    <property type="project" value="TreeGrafter"/>
</dbReference>
<keyword evidence="6" id="KW-1185">Reference proteome</keyword>
<dbReference type="InterPro" id="IPR003599">
    <property type="entry name" value="Ig_sub"/>
</dbReference>
<keyword evidence="1" id="KW-0732">Signal</keyword>
<dbReference type="Proteomes" id="UP000298787">
    <property type="component" value="Chromosome 24"/>
</dbReference>
<reference evidence="5 6" key="1">
    <citation type="submission" date="2019-01" db="EMBL/GenBank/DDBJ databases">
        <title>Genome Assembly of Collichthys lucidus.</title>
        <authorList>
            <person name="Cai M."/>
            <person name="Xiao S."/>
        </authorList>
    </citation>
    <scope>NUCLEOTIDE SEQUENCE [LARGE SCALE GENOMIC DNA]</scope>
    <source>
        <strain evidence="5">JT15FE1705JMU</strain>
        <tissue evidence="5">Muscle</tissue>
    </source>
</reference>
<keyword evidence="3" id="KW-1133">Transmembrane helix</keyword>
<evidence type="ECO:0000256" key="1">
    <source>
        <dbReference type="ARBA" id="ARBA00022729"/>
    </source>
</evidence>
<evidence type="ECO:0000313" key="6">
    <source>
        <dbReference type="Proteomes" id="UP000298787"/>
    </source>
</evidence>
<dbReference type="PANTHER" id="PTHR11481:SF64">
    <property type="entry name" value="FC RECEPTOR-LIKE PROTEIN 4"/>
    <property type="match status" value="1"/>
</dbReference>
<accession>A0A4U5VWZ6</accession>
<dbReference type="GO" id="GO:0009897">
    <property type="term" value="C:external side of plasma membrane"/>
    <property type="evidence" value="ECO:0007669"/>
    <property type="project" value="TreeGrafter"/>
</dbReference>
<dbReference type="EMBL" id="CM014101">
    <property type="protein sequence ID" value="TKS93366.1"/>
    <property type="molecule type" value="Genomic_DNA"/>
</dbReference>